<organism evidence="3 4">
    <name type="scientific">Candidatus Syntropharchaeum caldarium</name>
    <dbReference type="NCBI Taxonomy" id="1838285"/>
    <lineage>
        <taxon>Archaea</taxon>
        <taxon>Methanobacteriati</taxon>
        <taxon>Methanobacteriota</taxon>
        <taxon>Stenosarchaea group</taxon>
        <taxon>Methanomicrobia</taxon>
        <taxon>Methanosarcinales</taxon>
        <taxon>ANME-2 cluster</taxon>
        <taxon>Candidatus Syntropharchaeum</taxon>
    </lineage>
</organism>
<evidence type="ECO:0000313" key="4">
    <source>
        <dbReference type="Proteomes" id="UP000186940"/>
    </source>
</evidence>
<name>A0A1F2P8X9_9EURY</name>
<dbReference type="InterPro" id="IPR028098">
    <property type="entry name" value="Glyco_trans_4-like_N"/>
</dbReference>
<dbReference type="InterPro" id="IPR050194">
    <property type="entry name" value="Glycosyltransferase_grp1"/>
</dbReference>
<dbReference type="AlphaFoldDB" id="A0A1F2P8X9"/>
<dbReference type="GO" id="GO:0016757">
    <property type="term" value="F:glycosyltransferase activity"/>
    <property type="evidence" value="ECO:0007669"/>
    <property type="project" value="InterPro"/>
</dbReference>
<sequence length="370" mass="42057">MLTYLGEESGVYTHAKNIATQITKSPDVDLHIISIGDENIITNQFGATIHFIKRANFRGATYFYYPLLFKKKIIEINPDIVHIQGYARYYYIAVSLLKRYPFILTLHSNLTEELEYRLPQSLKRYVSLKTEPYLEKRLVRKAEQVIVPSPHMVEFHVDMKDKMCVIPNGVAVEKIQNSVLMQRDMAHPSILFVGRLEKIKGVDILIKSISFVVSSIPNVHLYIAGIGEEEGELKHLVKKLDIEENVTFLGFVSEDDKWSYYKSTDLCVVPSLEEPFGIVLLEAMACGKPVVASNVGGIPYIVEDGETGLLFECGNIEDLAERVTALLEDKELRKKMGEAGYEKAKEFSWSNIADRTLELYRVVLSEVQVK</sequence>
<evidence type="ECO:0000259" key="1">
    <source>
        <dbReference type="Pfam" id="PF00534"/>
    </source>
</evidence>
<accession>A0A1F2P8X9</accession>
<dbReference type="Pfam" id="PF13439">
    <property type="entry name" value="Glyco_transf_4"/>
    <property type="match status" value="1"/>
</dbReference>
<dbReference type="EMBL" id="LYOS01000004">
    <property type="protein sequence ID" value="OFV67452.1"/>
    <property type="molecule type" value="Genomic_DNA"/>
</dbReference>
<keyword evidence="4" id="KW-1185">Reference proteome</keyword>
<keyword evidence="3" id="KW-0808">Transferase</keyword>
<comment type="caution">
    <text evidence="3">The sequence shown here is derived from an EMBL/GenBank/DDBJ whole genome shotgun (WGS) entry which is preliminary data.</text>
</comment>
<proteinExistence type="predicted"/>
<dbReference type="Pfam" id="PF00534">
    <property type="entry name" value="Glycos_transf_1"/>
    <property type="match status" value="1"/>
</dbReference>
<dbReference type="SUPFAM" id="SSF53756">
    <property type="entry name" value="UDP-Glycosyltransferase/glycogen phosphorylase"/>
    <property type="match status" value="1"/>
</dbReference>
<evidence type="ECO:0000259" key="2">
    <source>
        <dbReference type="Pfam" id="PF13439"/>
    </source>
</evidence>
<dbReference type="CDD" id="cd03801">
    <property type="entry name" value="GT4_PimA-like"/>
    <property type="match status" value="1"/>
</dbReference>
<evidence type="ECO:0000313" key="3">
    <source>
        <dbReference type="EMBL" id="OFV67452.1"/>
    </source>
</evidence>
<dbReference type="Gene3D" id="3.40.50.2000">
    <property type="entry name" value="Glycogen Phosphorylase B"/>
    <property type="match status" value="2"/>
</dbReference>
<protein>
    <submittedName>
        <fullName evidence="3">Glycosyl transferase family 1</fullName>
    </submittedName>
</protein>
<dbReference type="Proteomes" id="UP000186940">
    <property type="component" value="Unassembled WGS sequence"/>
</dbReference>
<dbReference type="InterPro" id="IPR001296">
    <property type="entry name" value="Glyco_trans_1"/>
</dbReference>
<gene>
    <name evidence="3" type="ORF">SCAL_001370</name>
</gene>
<feature type="domain" description="Glycosyltransferase subfamily 4-like N-terminal" evidence="2">
    <location>
        <begin position="10"/>
        <end position="173"/>
    </location>
</feature>
<dbReference type="PANTHER" id="PTHR45947">
    <property type="entry name" value="SULFOQUINOVOSYL TRANSFERASE SQD2"/>
    <property type="match status" value="1"/>
</dbReference>
<feature type="domain" description="Glycosyl transferase family 1" evidence="1">
    <location>
        <begin position="188"/>
        <end position="342"/>
    </location>
</feature>
<reference evidence="3" key="1">
    <citation type="submission" date="2016-05" db="EMBL/GenBank/DDBJ databases">
        <title>Microbial consortia oxidize butane by reversing methanogenesis.</title>
        <authorList>
            <person name="Laso-Perez R."/>
            <person name="Richter M."/>
            <person name="Wegener G."/>
            <person name="Musat F."/>
        </authorList>
    </citation>
    <scope>NUCLEOTIDE SEQUENCE [LARGE SCALE GENOMIC DNA]</scope>
    <source>
        <strain evidence="3">BOX2</strain>
    </source>
</reference>
<dbReference type="STRING" id="1838285.SCAL_001370"/>
<dbReference type="PANTHER" id="PTHR45947:SF3">
    <property type="entry name" value="SULFOQUINOVOSYL TRANSFERASE SQD2"/>
    <property type="match status" value="1"/>
</dbReference>